<dbReference type="AlphaFoldDB" id="A0A3M7PUN3"/>
<gene>
    <name evidence="1" type="ORF">BpHYR1_014551</name>
</gene>
<evidence type="ECO:0000313" key="2">
    <source>
        <dbReference type="Proteomes" id="UP000276133"/>
    </source>
</evidence>
<sequence>MFRIYENQQNLRFFWHLANHCFLKEWTHICTINLTSKLISILAKRTNAAESFCFYLKSELEKIRSDKRMFLKRKI</sequence>
<dbReference type="EMBL" id="REGN01008913">
    <property type="protein sequence ID" value="RNA02368.1"/>
    <property type="molecule type" value="Genomic_DNA"/>
</dbReference>
<dbReference type="Proteomes" id="UP000276133">
    <property type="component" value="Unassembled WGS sequence"/>
</dbReference>
<accession>A0A3M7PUN3</accession>
<comment type="caution">
    <text evidence="1">The sequence shown here is derived from an EMBL/GenBank/DDBJ whole genome shotgun (WGS) entry which is preliminary data.</text>
</comment>
<reference evidence="1 2" key="1">
    <citation type="journal article" date="2018" name="Sci. Rep.">
        <title>Genomic signatures of local adaptation to the degree of environmental predictability in rotifers.</title>
        <authorList>
            <person name="Franch-Gras L."/>
            <person name="Hahn C."/>
            <person name="Garcia-Roger E.M."/>
            <person name="Carmona M.J."/>
            <person name="Serra M."/>
            <person name="Gomez A."/>
        </authorList>
    </citation>
    <scope>NUCLEOTIDE SEQUENCE [LARGE SCALE GENOMIC DNA]</scope>
    <source>
        <strain evidence="1">HYR1</strain>
    </source>
</reference>
<protein>
    <submittedName>
        <fullName evidence="1">Uncharacterized protein</fullName>
    </submittedName>
</protein>
<keyword evidence="2" id="KW-1185">Reference proteome</keyword>
<proteinExistence type="predicted"/>
<organism evidence="1 2">
    <name type="scientific">Brachionus plicatilis</name>
    <name type="common">Marine rotifer</name>
    <name type="synonym">Brachionus muelleri</name>
    <dbReference type="NCBI Taxonomy" id="10195"/>
    <lineage>
        <taxon>Eukaryota</taxon>
        <taxon>Metazoa</taxon>
        <taxon>Spiralia</taxon>
        <taxon>Gnathifera</taxon>
        <taxon>Rotifera</taxon>
        <taxon>Eurotatoria</taxon>
        <taxon>Monogononta</taxon>
        <taxon>Pseudotrocha</taxon>
        <taxon>Ploima</taxon>
        <taxon>Brachionidae</taxon>
        <taxon>Brachionus</taxon>
    </lineage>
</organism>
<evidence type="ECO:0000313" key="1">
    <source>
        <dbReference type="EMBL" id="RNA02368.1"/>
    </source>
</evidence>
<name>A0A3M7PUN3_BRAPC</name>